<name>A0A8B9TGJ5_ANAPL</name>
<dbReference type="SUPFAM" id="SSF48726">
    <property type="entry name" value="Immunoglobulin"/>
    <property type="match status" value="1"/>
</dbReference>
<dbReference type="Gene3D" id="2.60.40.10">
    <property type="entry name" value="Immunoglobulins"/>
    <property type="match status" value="1"/>
</dbReference>
<dbReference type="InterPro" id="IPR007110">
    <property type="entry name" value="Ig-like_dom"/>
</dbReference>
<keyword evidence="3" id="KW-0675">Receptor</keyword>
<dbReference type="Ensembl" id="ENSAPLT00020022193.1">
    <property type="protein sequence ID" value="ENSAPLP00020020551.1"/>
    <property type="gene ID" value="ENSAPLG00020014453.1"/>
</dbReference>
<dbReference type="GO" id="GO:0042101">
    <property type="term" value="C:T cell receptor complex"/>
    <property type="evidence" value="ECO:0007669"/>
    <property type="project" value="UniProtKB-KW"/>
</dbReference>
<keyword evidence="4" id="KW-0393">Immunoglobulin domain</keyword>
<dbReference type="InterPro" id="IPR013106">
    <property type="entry name" value="Ig_V-set"/>
</dbReference>
<evidence type="ECO:0000256" key="2">
    <source>
        <dbReference type="ARBA" id="ARBA00023130"/>
    </source>
</evidence>
<dbReference type="SMART" id="SM00406">
    <property type="entry name" value="IGv"/>
    <property type="match status" value="1"/>
</dbReference>
<evidence type="ECO:0000313" key="7">
    <source>
        <dbReference type="Ensembl" id="ENSAPLP00020020551.1"/>
    </source>
</evidence>
<evidence type="ECO:0000256" key="5">
    <source>
        <dbReference type="ARBA" id="ARBA00043266"/>
    </source>
</evidence>
<dbReference type="Pfam" id="PF07686">
    <property type="entry name" value="V-set"/>
    <property type="match status" value="1"/>
</dbReference>
<keyword evidence="5" id="KW-1279">T cell receptor</keyword>
<keyword evidence="1" id="KW-0732">Signal</keyword>
<evidence type="ECO:0000256" key="4">
    <source>
        <dbReference type="ARBA" id="ARBA00023319"/>
    </source>
</evidence>
<protein>
    <recommendedName>
        <fullName evidence="6">Ig-like domain-containing protein</fullName>
    </recommendedName>
</protein>
<sequence length="165" mass="18580">GTVRPDHFSSLNLTAELLFLPETTGQVSVTQQEGQVTVEQGNTFQTNCTYQSSTPDAWLWYQQKKGQAPQLISYQAGAGTKQRDRFTTELNTERKSSVLRLKEVKLSDSALYFCAVSDTLVQEGALAVQQLWMWRGLVLQKDSVISKTIVNLQIVNMLLHLRLQC</sequence>
<organism evidence="7 8">
    <name type="scientific">Anas platyrhynchos</name>
    <name type="common">Mallard</name>
    <name type="synonym">Anas boschas</name>
    <dbReference type="NCBI Taxonomy" id="8839"/>
    <lineage>
        <taxon>Eukaryota</taxon>
        <taxon>Metazoa</taxon>
        <taxon>Chordata</taxon>
        <taxon>Craniata</taxon>
        <taxon>Vertebrata</taxon>
        <taxon>Euteleostomi</taxon>
        <taxon>Archelosauria</taxon>
        <taxon>Archosauria</taxon>
        <taxon>Dinosauria</taxon>
        <taxon>Saurischia</taxon>
        <taxon>Theropoda</taxon>
        <taxon>Coelurosauria</taxon>
        <taxon>Aves</taxon>
        <taxon>Neognathae</taxon>
        <taxon>Galloanserae</taxon>
        <taxon>Anseriformes</taxon>
        <taxon>Anatidae</taxon>
        <taxon>Anatinae</taxon>
        <taxon>Anas</taxon>
    </lineage>
</organism>
<dbReference type="Proteomes" id="UP000694400">
    <property type="component" value="Chromosome 25"/>
</dbReference>
<dbReference type="InterPro" id="IPR051287">
    <property type="entry name" value="TCR_variable_region"/>
</dbReference>
<evidence type="ECO:0000256" key="1">
    <source>
        <dbReference type="ARBA" id="ARBA00022729"/>
    </source>
</evidence>
<feature type="domain" description="Ig-like" evidence="6">
    <location>
        <begin position="21"/>
        <end position="127"/>
    </location>
</feature>
<reference evidence="7" key="1">
    <citation type="submission" date="2019-08" db="EMBL/GenBank/DDBJ databases">
        <title>Three high-quality genomes provides insights into domestication of ducks.</title>
        <authorList>
            <person name="Hou Z.C."/>
            <person name="Zhu F."/>
            <person name="Yin Z.T."/>
            <person name="Zhang F."/>
        </authorList>
    </citation>
    <scope>NUCLEOTIDE SEQUENCE [LARGE SCALE GENOMIC DNA]</scope>
</reference>
<dbReference type="PROSITE" id="PS50835">
    <property type="entry name" value="IG_LIKE"/>
    <property type="match status" value="1"/>
</dbReference>
<keyword evidence="2" id="KW-1064">Adaptive immunity</keyword>
<accession>A0A8B9TGJ5</accession>
<dbReference type="PANTHER" id="PTHR19367">
    <property type="entry name" value="T-CELL RECEPTOR ALPHA CHAIN V REGION"/>
    <property type="match status" value="1"/>
</dbReference>
<dbReference type="InterPro" id="IPR013783">
    <property type="entry name" value="Ig-like_fold"/>
</dbReference>
<dbReference type="InterPro" id="IPR036179">
    <property type="entry name" value="Ig-like_dom_sf"/>
</dbReference>
<dbReference type="AlphaFoldDB" id="A0A8B9TGJ5"/>
<evidence type="ECO:0000259" key="6">
    <source>
        <dbReference type="PROSITE" id="PS50835"/>
    </source>
</evidence>
<dbReference type="PANTHER" id="PTHR19367:SF18">
    <property type="entry name" value="T CELL RECEPTOR ALPHA VARIABLE 16"/>
    <property type="match status" value="1"/>
</dbReference>
<evidence type="ECO:0000313" key="8">
    <source>
        <dbReference type="Proteomes" id="UP000694400"/>
    </source>
</evidence>
<keyword evidence="5" id="KW-0391">Immunity</keyword>
<evidence type="ECO:0000256" key="3">
    <source>
        <dbReference type="ARBA" id="ARBA00023170"/>
    </source>
</evidence>
<reference evidence="7" key="2">
    <citation type="submission" date="2025-08" db="UniProtKB">
        <authorList>
            <consortium name="Ensembl"/>
        </authorList>
    </citation>
    <scope>IDENTIFICATION</scope>
</reference>
<dbReference type="GO" id="GO:0002250">
    <property type="term" value="P:adaptive immune response"/>
    <property type="evidence" value="ECO:0007669"/>
    <property type="project" value="UniProtKB-KW"/>
</dbReference>
<dbReference type="InterPro" id="IPR003599">
    <property type="entry name" value="Ig_sub"/>
</dbReference>
<dbReference type="SMART" id="SM00409">
    <property type="entry name" value="IG"/>
    <property type="match status" value="1"/>
</dbReference>
<reference evidence="7" key="3">
    <citation type="submission" date="2025-09" db="UniProtKB">
        <authorList>
            <consortium name="Ensembl"/>
        </authorList>
    </citation>
    <scope>IDENTIFICATION</scope>
</reference>
<proteinExistence type="predicted"/>